<feature type="domain" description="HTH tetR-type" evidence="3">
    <location>
        <begin position="8"/>
        <end position="69"/>
    </location>
</feature>
<dbReference type="PANTHER" id="PTHR43479:SF11">
    <property type="entry name" value="ACREF_ENVCD OPERON REPRESSOR-RELATED"/>
    <property type="match status" value="1"/>
</dbReference>
<evidence type="ECO:0000259" key="3">
    <source>
        <dbReference type="PROSITE" id="PS50977"/>
    </source>
</evidence>
<dbReference type="SUPFAM" id="SSF46689">
    <property type="entry name" value="Homeodomain-like"/>
    <property type="match status" value="1"/>
</dbReference>
<dbReference type="Gene3D" id="1.10.357.10">
    <property type="entry name" value="Tetracycline Repressor, domain 2"/>
    <property type="match status" value="1"/>
</dbReference>
<dbReference type="InterPro" id="IPR050624">
    <property type="entry name" value="HTH-type_Tx_Regulator"/>
</dbReference>
<organism evidence="4 5">
    <name type="scientific">Vagococcus hydrophili</name>
    <dbReference type="NCBI Taxonomy" id="2714947"/>
    <lineage>
        <taxon>Bacteria</taxon>
        <taxon>Bacillati</taxon>
        <taxon>Bacillota</taxon>
        <taxon>Bacilli</taxon>
        <taxon>Lactobacillales</taxon>
        <taxon>Enterococcaceae</taxon>
        <taxon>Vagococcus</taxon>
    </lineage>
</organism>
<dbReference type="PANTHER" id="PTHR43479">
    <property type="entry name" value="ACREF/ENVCD OPERON REPRESSOR-RELATED"/>
    <property type="match status" value="1"/>
</dbReference>
<gene>
    <name evidence="4" type="ORF">G7082_03265</name>
</gene>
<evidence type="ECO:0000313" key="5">
    <source>
        <dbReference type="Proteomes" id="UP000501747"/>
    </source>
</evidence>
<name>A0A6G8ARD4_9ENTE</name>
<sequence length="209" mass="23703">MGKKYTAEQAKTMILDAASNLFIEKGYEQTSISDIVSGLDGLTRGAIYHHFESKYDIIVEISKRFILKKEILKEIENNTFLNGLEKIQRIFLESMFNQELLETTRVSLGLLTDPTFSALYNRQILSYLGPEIERCIEEGIIDGSIQNVPPKQMSEVVILLTSTWFIYSMFPNTQETFIDKLQTAQFVLKASGIDVLNEATMNTILKAVS</sequence>
<evidence type="ECO:0000256" key="2">
    <source>
        <dbReference type="PROSITE-ProRule" id="PRU00335"/>
    </source>
</evidence>
<dbReference type="KEGG" id="vhy:G7082_03265"/>
<dbReference type="AlphaFoldDB" id="A0A6G8ARD4"/>
<dbReference type="InterPro" id="IPR009057">
    <property type="entry name" value="Homeodomain-like_sf"/>
</dbReference>
<protein>
    <submittedName>
        <fullName evidence="4">TetR/AcrR family transcriptional regulator</fullName>
    </submittedName>
</protein>
<dbReference type="Proteomes" id="UP000501747">
    <property type="component" value="Chromosome"/>
</dbReference>
<dbReference type="EMBL" id="CP049887">
    <property type="protein sequence ID" value="QIL47624.1"/>
    <property type="molecule type" value="Genomic_DNA"/>
</dbReference>
<dbReference type="PROSITE" id="PS50977">
    <property type="entry name" value="HTH_TETR_2"/>
    <property type="match status" value="1"/>
</dbReference>
<keyword evidence="1 2" id="KW-0238">DNA-binding</keyword>
<reference evidence="4 5" key="1">
    <citation type="submission" date="2020-03" db="EMBL/GenBank/DDBJ databases">
        <title>Vagococcus sp. nov., isolated from beetles.</title>
        <authorList>
            <person name="Hyun D.-W."/>
            <person name="Bae J.-W."/>
        </authorList>
    </citation>
    <scope>NUCLEOTIDE SEQUENCE [LARGE SCALE GENOMIC DNA]</scope>
    <source>
        <strain evidence="4 5">HDW17B</strain>
    </source>
</reference>
<feature type="DNA-binding region" description="H-T-H motif" evidence="2">
    <location>
        <begin position="32"/>
        <end position="51"/>
    </location>
</feature>
<accession>A0A6G8ARD4</accession>
<proteinExistence type="predicted"/>
<evidence type="ECO:0000313" key="4">
    <source>
        <dbReference type="EMBL" id="QIL47624.1"/>
    </source>
</evidence>
<keyword evidence="5" id="KW-1185">Reference proteome</keyword>
<evidence type="ECO:0000256" key="1">
    <source>
        <dbReference type="ARBA" id="ARBA00023125"/>
    </source>
</evidence>
<dbReference type="InterPro" id="IPR001647">
    <property type="entry name" value="HTH_TetR"/>
</dbReference>
<dbReference type="Pfam" id="PF00440">
    <property type="entry name" value="TetR_N"/>
    <property type="match status" value="1"/>
</dbReference>
<dbReference type="RefSeq" id="WP_166033796.1">
    <property type="nucleotide sequence ID" value="NZ_CP049887.1"/>
</dbReference>
<dbReference type="GO" id="GO:0003677">
    <property type="term" value="F:DNA binding"/>
    <property type="evidence" value="ECO:0007669"/>
    <property type="project" value="UniProtKB-UniRule"/>
</dbReference>